<dbReference type="GO" id="GO:0003700">
    <property type="term" value="F:DNA-binding transcription factor activity"/>
    <property type="evidence" value="ECO:0007669"/>
    <property type="project" value="TreeGrafter"/>
</dbReference>
<dbReference type="GO" id="GO:0000976">
    <property type="term" value="F:transcription cis-regulatory region binding"/>
    <property type="evidence" value="ECO:0007669"/>
    <property type="project" value="TreeGrafter"/>
</dbReference>
<gene>
    <name evidence="5" type="ORF">HGB44_28880</name>
</gene>
<dbReference type="InterPro" id="IPR036271">
    <property type="entry name" value="Tet_transcr_reg_TetR-rel_C_sf"/>
</dbReference>
<dbReference type="Pfam" id="PF00440">
    <property type="entry name" value="TetR_N"/>
    <property type="match status" value="1"/>
</dbReference>
<dbReference type="Proteomes" id="UP000553209">
    <property type="component" value="Unassembled WGS sequence"/>
</dbReference>
<feature type="domain" description="HTH tetR-type" evidence="4">
    <location>
        <begin position="5"/>
        <end position="65"/>
    </location>
</feature>
<dbReference type="PANTHER" id="PTHR30055:SF209">
    <property type="entry name" value="POSSIBLE TRANSCRIPTIONAL REGULATORY PROTEIN (PROBABLY TETR-FAMILY)"/>
    <property type="match status" value="1"/>
</dbReference>
<dbReference type="InterPro" id="IPR001647">
    <property type="entry name" value="HTH_TetR"/>
</dbReference>
<feature type="DNA-binding region" description="H-T-H motif" evidence="2">
    <location>
        <begin position="28"/>
        <end position="47"/>
    </location>
</feature>
<dbReference type="InterPro" id="IPR009057">
    <property type="entry name" value="Homeodomain-like_sf"/>
</dbReference>
<sequence length="253" mass="26803">MASRSDNRQKVIQAAADLLRNHGRTAVTTRAVSTAAEVQPPTIYRLFGDMNGLLDAVAADGFTRYLARKTAQTASSDPVEDLRNGWNLHVGFGVENPAHYLLMYGDPVPGRSGETTREARRVLLTLVHRIAEAGRLVVGVEQAADMVHAAGMGVTLSLIRADPDRRDLSLSARTREAVIAAITSAPDAGDGPDGGVAAGPGSGPGGDREPARRAIALRSVLDRSEAEFSDGERILLGELLTRLADTDPRAHGL</sequence>
<evidence type="ECO:0000256" key="3">
    <source>
        <dbReference type="SAM" id="MobiDB-lite"/>
    </source>
</evidence>
<dbReference type="PROSITE" id="PS50977">
    <property type="entry name" value="HTH_TETR_2"/>
    <property type="match status" value="1"/>
</dbReference>
<evidence type="ECO:0000313" key="6">
    <source>
        <dbReference type="Proteomes" id="UP000553209"/>
    </source>
</evidence>
<feature type="region of interest" description="Disordered" evidence="3">
    <location>
        <begin position="184"/>
        <end position="212"/>
    </location>
</feature>
<organism evidence="5 6">
    <name type="scientific">Nocardiopsis alborubida</name>
    <dbReference type="NCBI Taxonomy" id="146802"/>
    <lineage>
        <taxon>Bacteria</taxon>
        <taxon>Bacillati</taxon>
        <taxon>Actinomycetota</taxon>
        <taxon>Actinomycetes</taxon>
        <taxon>Streptosporangiales</taxon>
        <taxon>Nocardiopsidaceae</taxon>
        <taxon>Nocardiopsis</taxon>
    </lineage>
</organism>
<dbReference type="Gene3D" id="1.10.357.10">
    <property type="entry name" value="Tetracycline Repressor, domain 2"/>
    <property type="match status" value="1"/>
</dbReference>
<dbReference type="PANTHER" id="PTHR30055">
    <property type="entry name" value="HTH-TYPE TRANSCRIPTIONAL REGULATOR RUTR"/>
    <property type="match status" value="1"/>
</dbReference>
<protein>
    <submittedName>
        <fullName evidence="5">TetR/AcrR family transcriptional regulator</fullName>
    </submittedName>
</protein>
<dbReference type="InterPro" id="IPR050109">
    <property type="entry name" value="HTH-type_TetR-like_transc_reg"/>
</dbReference>
<evidence type="ECO:0000259" key="4">
    <source>
        <dbReference type="PROSITE" id="PS50977"/>
    </source>
</evidence>
<name>A0A7X6RTU3_9ACTN</name>
<dbReference type="SUPFAM" id="SSF48498">
    <property type="entry name" value="Tetracyclin repressor-like, C-terminal domain"/>
    <property type="match status" value="1"/>
</dbReference>
<dbReference type="RefSeq" id="WP_061082638.1">
    <property type="nucleotide sequence ID" value="NZ_JAAXPG010000041.1"/>
</dbReference>
<keyword evidence="6" id="KW-1185">Reference proteome</keyword>
<dbReference type="EMBL" id="JAAXPG010000041">
    <property type="protein sequence ID" value="NKZ01652.1"/>
    <property type="molecule type" value="Genomic_DNA"/>
</dbReference>
<evidence type="ECO:0000256" key="2">
    <source>
        <dbReference type="PROSITE-ProRule" id="PRU00335"/>
    </source>
</evidence>
<evidence type="ECO:0000313" key="5">
    <source>
        <dbReference type="EMBL" id="NKZ01652.1"/>
    </source>
</evidence>
<proteinExistence type="predicted"/>
<accession>A0A7X6RTU3</accession>
<reference evidence="5 6" key="1">
    <citation type="submission" date="2020-04" db="EMBL/GenBank/DDBJ databases">
        <title>MicrobeNet Type strains.</title>
        <authorList>
            <person name="Nicholson A.C."/>
        </authorList>
    </citation>
    <scope>NUCLEOTIDE SEQUENCE [LARGE SCALE GENOMIC DNA]</scope>
    <source>
        <strain evidence="5 6">ATCC 23612</strain>
    </source>
</reference>
<keyword evidence="1 2" id="KW-0238">DNA-binding</keyword>
<feature type="compositionally biased region" description="Gly residues" evidence="3">
    <location>
        <begin position="191"/>
        <end position="205"/>
    </location>
</feature>
<comment type="caution">
    <text evidence="5">The sequence shown here is derived from an EMBL/GenBank/DDBJ whole genome shotgun (WGS) entry which is preliminary data.</text>
</comment>
<dbReference type="AlphaFoldDB" id="A0A7X6RTU3"/>
<evidence type="ECO:0000256" key="1">
    <source>
        <dbReference type="ARBA" id="ARBA00023125"/>
    </source>
</evidence>
<dbReference type="SUPFAM" id="SSF46689">
    <property type="entry name" value="Homeodomain-like"/>
    <property type="match status" value="1"/>
</dbReference>